<dbReference type="InterPro" id="IPR007259">
    <property type="entry name" value="GCP"/>
</dbReference>
<dbReference type="VEuPathDB" id="PlasmoDB:PYYM_0404500"/>
<feature type="compositionally biased region" description="Basic and acidic residues" evidence="6">
    <location>
        <begin position="565"/>
        <end position="576"/>
    </location>
</feature>
<feature type="region of interest" description="Disordered" evidence="6">
    <location>
        <begin position="130"/>
        <end position="190"/>
    </location>
</feature>
<evidence type="ECO:0000256" key="6">
    <source>
        <dbReference type="SAM" id="MobiDB-lite"/>
    </source>
</evidence>
<evidence type="ECO:0000256" key="2">
    <source>
        <dbReference type="ARBA" id="ARBA00010337"/>
    </source>
</evidence>
<dbReference type="VEuPathDB" id="PlasmoDB:PY17X_0404300"/>
<dbReference type="Proteomes" id="UP000072874">
    <property type="component" value="Chromosome 4"/>
</dbReference>
<feature type="compositionally biased region" description="Polar residues" evidence="6">
    <location>
        <begin position="1589"/>
        <end position="1602"/>
    </location>
</feature>
<dbReference type="Pfam" id="PF17681">
    <property type="entry name" value="GCP_N_terminal"/>
    <property type="match status" value="1"/>
</dbReference>
<evidence type="ECO:0000256" key="4">
    <source>
        <dbReference type="ARBA" id="ARBA00022701"/>
    </source>
</evidence>
<evidence type="ECO:0000313" key="11">
    <source>
        <dbReference type="Proteomes" id="UP000072874"/>
    </source>
</evidence>
<comment type="subcellular location">
    <subcellularLocation>
        <location evidence="1">Cytoplasm</location>
        <location evidence="1">Cytoskeleton</location>
    </subcellularLocation>
</comment>
<evidence type="ECO:0000313" key="9">
    <source>
        <dbReference type="EMBL" id="CDU16424.1"/>
    </source>
</evidence>
<feature type="region of interest" description="Disordered" evidence="6">
    <location>
        <begin position="550"/>
        <end position="613"/>
    </location>
</feature>
<dbReference type="InterPro" id="IPR040457">
    <property type="entry name" value="GCP_C"/>
</dbReference>
<name>A0A078K4C2_PLAYE</name>
<dbReference type="PANTHER" id="PTHR19302:SF14">
    <property type="entry name" value="GAMMA-TUBULIN COMPLEX COMPONENT 3"/>
    <property type="match status" value="1"/>
</dbReference>
<dbReference type="EMBL" id="LM993658">
    <property type="protein sequence ID" value="VTZ73188.1"/>
    <property type="molecule type" value="Genomic_DNA"/>
</dbReference>
<proteinExistence type="inferred from homology"/>
<feature type="compositionally biased region" description="Low complexity" evidence="6">
    <location>
        <begin position="585"/>
        <end position="613"/>
    </location>
</feature>
<feature type="compositionally biased region" description="Acidic residues" evidence="6">
    <location>
        <begin position="1252"/>
        <end position="1264"/>
    </location>
</feature>
<keyword evidence="5" id="KW-0206">Cytoskeleton</keyword>
<dbReference type="GO" id="GO:0051011">
    <property type="term" value="F:microtubule minus-end binding"/>
    <property type="evidence" value="ECO:0007669"/>
    <property type="project" value="TreeGrafter"/>
</dbReference>
<keyword evidence="4" id="KW-0493">Microtubule</keyword>
<dbReference type="KEGG" id="pyo:PY17X_0404300"/>
<dbReference type="VEuPathDB" id="PlasmoDB:PY00501"/>
<comment type="similarity">
    <text evidence="2">Belongs to the TUBGCP family.</text>
</comment>
<dbReference type="Gene3D" id="1.20.120.1900">
    <property type="entry name" value="Gamma-tubulin complex, C-terminal domain"/>
    <property type="match status" value="1"/>
</dbReference>
<dbReference type="Proteomes" id="UP000072904">
    <property type="component" value="Chromosome 4"/>
</dbReference>
<dbReference type="Pfam" id="PF04130">
    <property type="entry name" value="GCP_C_terminal"/>
    <property type="match status" value="1"/>
</dbReference>
<feature type="region of interest" description="Disordered" evidence="6">
    <location>
        <begin position="1239"/>
        <end position="1278"/>
    </location>
</feature>
<feature type="region of interest" description="Disordered" evidence="6">
    <location>
        <begin position="1574"/>
        <end position="1602"/>
    </location>
</feature>
<dbReference type="GO" id="GO:0007020">
    <property type="term" value="P:microtubule nucleation"/>
    <property type="evidence" value="ECO:0007669"/>
    <property type="project" value="InterPro"/>
</dbReference>
<feature type="compositionally biased region" description="Low complexity" evidence="6">
    <location>
        <begin position="550"/>
        <end position="563"/>
    </location>
</feature>
<dbReference type="GO" id="GO:0000922">
    <property type="term" value="C:spindle pole"/>
    <property type="evidence" value="ECO:0007669"/>
    <property type="project" value="InterPro"/>
</dbReference>
<dbReference type="GO" id="GO:0051321">
    <property type="term" value="P:meiotic cell cycle"/>
    <property type="evidence" value="ECO:0007669"/>
    <property type="project" value="TreeGrafter"/>
</dbReference>
<evidence type="ECO:0000256" key="5">
    <source>
        <dbReference type="ARBA" id="ARBA00023212"/>
    </source>
</evidence>
<feature type="domain" description="Gamma tubulin complex component protein N-terminal" evidence="8">
    <location>
        <begin position="660"/>
        <end position="1131"/>
    </location>
</feature>
<evidence type="ECO:0000256" key="3">
    <source>
        <dbReference type="ARBA" id="ARBA00022490"/>
    </source>
</evidence>
<dbReference type="GO" id="GO:0031122">
    <property type="term" value="P:cytoplasmic microtubule organization"/>
    <property type="evidence" value="ECO:0007669"/>
    <property type="project" value="TreeGrafter"/>
</dbReference>
<evidence type="ECO:0000259" key="8">
    <source>
        <dbReference type="Pfam" id="PF17681"/>
    </source>
</evidence>
<dbReference type="GO" id="GO:0000930">
    <property type="term" value="C:gamma-tubulin complex"/>
    <property type="evidence" value="ECO:0007669"/>
    <property type="project" value="TreeGrafter"/>
</dbReference>
<feature type="domain" description="Gamma tubulin complex component C-terminal" evidence="7">
    <location>
        <begin position="1145"/>
        <end position="1564"/>
    </location>
</feature>
<dbReference type="VEuPathDB" id="PlasmoDB:Py17XNL_000403871"/>
<reference evidence="10" key="3">
    <citation type="submission" date="2014-05" db="EMBL/GenBank/DDBJ databases">
        <authorList>
            <person name="Aslett M.A."/>
            <person name="De Silva N."/>
        </authorList>
    </citation>
    <scope>NUCLEOTIDE SEQUENCE</scope>
    <source>
        <strain evidence="10">17X</strain>
    </source>
</reference>
<dbReference type="InterPro" id="IPR042241">
    <property type="entry name" value="GCP_C_sf"/>
</dbReference>
<feature type="compositionally biased region" description="Acidic residues" evidence="6">
    <location>
        <begin position="172"/>
        <end position="183"/>
    </location>
</feature>
<dbReference type="EMBL" id="LK934632">
    <property type="protein sequence ID" value="CDU16424.1"/>
    <property type="molecule type" value="Genomic_DNA"/>
</dbReference>
<dbReference type="RefSeq" id="XP_724899.2">
    <property type="nucleotide sequence ID" value="XM_719806.2"/>
</dbReference>
<dbReference type="GO" id="GO:0051225">
    <property type="term" value="P:spindle assembly"/>
    <property type="evidence" value="ECO:0007669"/>
    <property type="project" value="TreeGrafter"/>
</dbReference>
<feature type="compositionally biased region" description="Low complexity" evidence="6">
    <location>
        <begin position="159"/>
        <end position="171"/>
    </location>
</feature>
<feature type="compositionally biased region" description="Basic residues" evidence="6">
    <location>
        <begin position="131"/>
        <end position="147"/>
    </location>
</feature>
<reference evidence="11 12" key="1">
    <citation type="journal article" date="2014" name="BMC Biol.">
        <title>A comprehensive evaluation of rodent malaria parasite genomes and gene expression.</title>
        <authorList>
            <person name="Otto T.D."/>
            <person name="Bohme U."/>
            <person name="Jackson A.P."/>
            <person name="Hunt M."/>
            <person name="Franke-Fayard B."/>
            <person name="Hoeijmakers W.A."/>
            <person name="Religa A.A."/>
            <person name="Robertson L."/>
            <person name="Sanders M."/>
            <person name="Ogun S.A."/>
            <person name="Cunningham D."/>
            <person name="Erhart A."/>
            <person name="Billker O."/>
            <person name="Khan S.M."/>
            <person name="Stunnenberg H.G."/>
            <person name="Langhorne J."/>
            <person name="Holder A.A."/>
            <person name="Waters A.P."/>
            <person name="Newbold C.I."/>
            <person name="Pain A."/>
            <person name="Berriman M."/>
            <person name="Janse C.J."/>
        </authorList>
    </citation>
    <scope>NUCLEOTIDE SEQUENCE [LARGE SCALE GENOMIC DNA]</scope>
    <source>
        <strain evidence="10 11">17X</strain>
        <strain evidence="9 12">YM</strain>
    </source>
</reference>
<dbReference type="OrthoDB" id="2192946at2759"/>
<dbReference type="GO" id="GO:0043015">
    <property type="term" value="F:gamma-tubulin binding"/>
    <property type="evidence" value="ECO:0007669"/>
    <property type="project" value="InterPro"/>
</dbReference>
<dbReference type="PANTHER" id="PTHR19302">
    <property type="entry name" value="GAMMA TUBULIN COMPLEX PROTEIN"/>
    <property type="match status" value="1"/>
</dbReference>
<gene>
    <name evidence="10" type="ORF">PY17X_0404300</name>
    <name evidence="9" type="ORF">PYYM_0404500</name>
</gene>
<sequence length="1832" mass="218030">MDIAKIKKKVEKENADRINIINTKFRTCLSLFNNYSKCYVNIKKKYFMDTCRYDKIYGFENIKINDENKNEINKESSLEYPYPYKYENNRNIFLIINAKNVNSNNNCIYNNDIIYIIYNNKKYEHINIQKKTNKKHKYTKKKNRHIRNQVLNNQEKSTSDFSNNRNSIFSSSEDDEEIEDNENEQNPLYNSTIFETRNMNFSETLEKKSKKKKKFNSKSNKRNLIYSDIDSDNNYENVFTHINSNLYFLSVSNKHIENEQNLYIQNEKYINNNDIIFKKHKFIKSLFINLDTYNSWIIIKKNILLNEYLNCSKKNDIVDVNDILYDIINSYAKIKNCHTRLYINDGFLLINNKTKEILGVRKINQNSNLDTNYNTQKNNHMHNDVINHGQKNKVINESETYKLVLIKKINLNHLFSMSTDINIIFNFHDVCLKGYNKIDMANNYLLPNNTLNLHNIHSEYNKENTNNVNLSNSDYIYFNNYITQKIVENYNSYNLYIKESLLIIDILYILNNSYGNLIYIKEYYKYDHQNYYSDMVLYFKKNKNKNILNNATTPTATTPNNNTKFESHKNGEECDKKKSKKKHSNTSIYSISSYNDSDENNQPSYASSNSSNSLNSNYNYSQLDNLNKNKFDDLNNYLVYIIPKYEIVIYPSIYNPKDQNNSNIKIVKEILKLGIYIRKIQKFIEINKRSQSCNATFEIFSCCLNNIILHIINHINRIEQNIRNIYNFTKINMQGKEEIALSLFDENKMSFSANNEQQNLFFTINNLFNKNVKNFNIFFNINIEKADDISLYKIKLCILPLMQIAKLLNKIINKIAIKKKFNDTKYLIDLIYKLQEYLNKDDINKTVLTYLLKNITIPLFDFIKNYIFHGKVKDTFKEFFIHENKHITPFYKQNNKIYYINHNFYKYIFKKYIDLSTNYWGAKYVILNSKVPKFLKSIANQIFITGKYIDVLLTCSTVFNYNTPLSLNLNYPDNNYNDSSCSYIPGKLLLLNYEDPISNAHVNNQFKQNSQFQQNNQFKQNSQINTCTGNIIKYEQSQNKLTDQFSTTDGYITYKKQRKTNSTRLNQSGNRFGKENNYYDIQNKFNNQFLIDQTNNNECFLLYDSDEKTYKELIHNQHLYASKKMFELYIKNIDIKEKIRHHFFFYFLQISDYLKYFYILSHDHLEKLYNHKKNNALTKIKNFFDISLRSSVLDNLKYRKDYTIHVSDILNITDNINLIIDLKKFCKFNKSARNCVEHNDDKHRKKGNNIEDSSDGNSSDDDSSDGNSDGNNHKFDNNFHSRTQINERSKSPINIQTNVNVEIYKGLILSYHNVFPYNLIFNNITIFKYTLIFRILNYCKYIEHKLTEVWINHMYIKNVDMSNECKNNLMLCIHTRESMIHFIKCYIYHIQNDVIKSEYISMNEKLKETFIFDDIIYIHNNYLNNIFKYSFIINQNIINSILKIISIAHIFTRHILKFSFNKNDPASDITRSRPERVQNNSINKDLSNQKNFNTNNKTDKNNYQKKFINELLRDKAYISMIHNTIKHYDKHFKNFFFLLTEYVNNNIDDYAHNFLIKLDYNFYYTNKYKQSFQTNSSNYNQKDNPDWLPNQSQNQHQSKNYLSQNQDHISINTTNNEYIGKINSSDYHYGNNAHLNHPHKDLTINENPEQIRNYNNYINNNGWPVIPDISPISNHMTNIPMHTTNDDISPLMAHPSNSYNKNNEQNLKYEINRNNFTNINRDNNNTYTQIQMQQNNYNKSKLIDNNNILNENNYTTLYPQNNQQNIPITHDNYEHAINNLSPTNINYAKLKKYAPYNNNNNNNTKQINSINVSNIDLNGIDNSINNSRMFNN</sequence>
<accession>A0A078K4C2</accession>
<dbReference type="OMA" id="HNTIKHY"/>
<reference evidence="9" key="2">
    <citation type="submission" date="2014-05" db="EMBL/GenBank/DDBJ databases">
        <authorList>
            <person name="Aslett A.Martin."/>
            <person name="De Silva Nishadi"/>
        </authorList>
    </citation>
    <scope>NUCLEOTIDE SEQUENCE</scope>
    <source>
        <strain evidence="9">YM</strain>
    </source>
</reference>
<dbReference type="GeneID" id="3790234"/>
<reference evidence="10" key="4">
    <citation type="submission" date="2019-05" db="EMBL/GenBank/DDBJ databases">
        <authorList>
            <consortium name="Pathogen Informatics"/>
        </authorList>
    </citation>
    <scope>NUCLEOTIDE SEQUENCE</scope>
    <source>
        <strain evidence="10">17X</strain>
    </source>
</reference>
<evidence type="ECO:0000259" key="7">
    <source>
        <dbReference type="Pfam" id="PF04130"/>
    </source>
</evidence>
<evidence type="ECO:0000256" key="1">
    <source>
        <dbReference type="ARBA" id="ARBA00004245"/>
    </source>
</evidence>
<dbReference type="InterPro" id="IPR041470">
    <property type="entry name" value="GCP_N"/>
</dbReference>
<dbReference type="GO" id="GO:0005874">
    <property type="term" value="C:microtubule"/>
    <property type="evidence" value="ECO:0007669"/>
    <property type="project" value="UniProtKB-KW"/>
</dbReference>
<keyword evidence="3" id="KW-0963">Cytoplasm</keyword>
<organism evidence="10 11">
    <name type="scientific">Plasmodium yoelii</name>
    <dbReference type="NCBI Taxonomy" id="5861"/>
    <lineage>
        <taxon>Eukaryota</taxon>
        <taxon>Sar</taxon>
        <taxon>Alveolata</taxon>
        <taxon>Apicomplexa</taxon>
        <taxon>Aconoidasida</taxon>
        <taxon>Haemosporida</taxon>
        <taxon>Plasmodiidae</taxon>
        <taxon>Plasmodium</taxon>
        <taxon>Plasmodium (Vinckeia)</taxon>
    </lineage>
</organism>
<evidence type="ECO:0000313" key="10">
    <source>
        <dbReference type="EMBL" id="VTZ73188.1"/>
    </source>
</evidence>
<evidence type="ECO:0000313" key="12">
    <source>
        <dbReference type="Proteomes" id="UP000072904"/>
    </source>
</evidence>
<protein>
    <submittedName>
        <fullName evidence="10">Spindle pole body protein, putative</fullName>
    </submittedName>
</protein>
<dbReference type="GO" id="GO:0000278">
    <property type="term" value="P:mitotic cell cycle"/>
    <property type="evidence" value="ECO:0007669"/>
    <property type="project" value="TreeGrafter"/>
</dbReference>